<dbReference type="SUPFAM" id="SSF49503">
    <property type="entry name" value="Cupredoxins"/>
    <property type="match status" value="1"/>
</dbReference>
<evidence type="ECO:0000313" key="5">
    <source>
        <dbReference type="EMBL" id="SFG38422.1"/>
    </source>
</evidence>
<feature type="region of interest" description="Disordered" evidence="3">
    <location>
        <begin position="9"/>
        <end position="35"/>
    </location>
</feature>
<feature type="compositionally biased region" description="Basic and acidic residues" evidence="3">
    <location>
        <begin position="318"/>
        <end position="331"/>
    </location>
</feature>
<evidence type="ECO:0000256" key="1">
    <source>
        <dbReference type="ARBA" id="ARBA00022723"/>
    </source>
</evidence>
<dbReference type="GO" id="GO:0005507">
    <property type="term" value="F:copper ion binding"/>
    <property type="evidence" value="ECO:0007669"/>
    <property type="project" value="InterPro"/>
</dbReference>
<organism evidence="5 6">
    <name type="scientific">Halopelagius inordinatus</name>
    <dbReference type="NCBI Taxonomy" id="553467"/>
    <lineage>
        <taxon>Archaea</taxon>
        <taxon>Methanobacteriati</taxon>
        <taxon>Methanobacteriota</taxon>
        <taxon>Stenosarchaea group</taxon>
        <taxon>Halobacteria</taxon>
        <taxon>Halobacteriales</taxon>
        <taxon>Haloferacaceae</taxon>
    </lineage>
</organism>
<dbReference type="Gene3D" id="2.60.40.420">
    <property type="entry name" value="Cupredoxins - blue copper proteins"/>
    <property type="match status" value="1"/>
</dbReference>
<name>A0A1I2RD66_9EURY</name>
<dbReference type="AlphaFoldDB" id="A0A1I2RD66"/>
<sequence length="348" mass="37051">MSLRIHIWCGMAPQTDDETKGDGQGESTARRFPRRTVLRVAGASAALSLGSGAVTASGDDDSDDDHGYGSDGPAAPKHPEEIDPIFGYASAAENPCSGEASDDCFESFANPVRPAHEVEMQIDIPELLFALVEGGGLSEGTTGNVTAAVEDGSVDEGELDRPDAGVSVRTPEGGETVTVREIAHLLADTTGFRFEPAGLRVSPGDVVLYSAETPDHAVTAYHERHGRQNRVPDGVEAVSSPLVPVGGYWLYRFEEEGVYDFNCPPHEPFGMVHRVVVTDEEDDAAELSVEDTGRPPEEENALGSILGGLDPNVPSAHDALESDALHPERIASRGTVSWDDVVEEHRTD</sequence>
<dbReference type="InterPro" id="IPR008972">
    <property type="entry name" value="Cupredoxin"/>
</dbReference>
<accession>A0A1I2RD66</accession>
<keyword evidence="1" id="KW-0479">Metal-binding</keyword>
<feature type="region of interest" description="Disordered" evidence="3">
    <location>
        <begin position="51"/>
        <end position="81"/>
    </location>
</feature>
<feature type="domain" description="Blue (type 1) copper" evidence="4">
    <location>
        <begin position="187"/>
        <end position="277"/>
    </location>
</feature>
<dbReference type="Pfam" id="PF00127">
    <property type="entry name" value="Copper-bind"/>
    <property type="match status" value="1"/>
</dbReference>
<dbReference type="Proteomes" id="UP000198876">
    <property type="component" value="Unassembled WGS sequence"/>
</dbReference>
<gene>
    <name evidence="5" type="ORF">SAMN04488063_1875</name>
</gene>
<proteinExistence type="predicted"/>
<dbReference type="GO" id="GO:0009055">
    <property type="term" value="F:electron transfer activity"/>
    <property type="evidence" value="ECO:0007669"/>
    <property type="project" value="InterPro"/>
</dbReference>
<dbReference type="STRING" id="553467.SAMN04488063_1875"/>
<evidence type="ECO:0000256" key="2">
    <source>
        <dbReference type="ARBA" id="ARBA00023008"/>
    </source>
</evidence>
<keyword evidence="2" id="KW-0186">Copper</keyword>
<dbReference type="InterPro" id="IPR000923">
    <property type="entry name" value="BlueCu_1"/>
</dbReference>
<keyword evidence="6" id="KW-1185">Reference proteome</keyword>
<evidence type="ECO:0000256" key="3">
    <source>
        <dbReference type="SAM" id="MobiDB-lite"/>
    </source>
</evidence>
<evidence type="ECO:0000313" key="6">
    <source>
        <dbReference type="Proteomes" id="UP000198876"/>
    </source>
</evidence>
<reference evidence="6" key="1">
    <citation type="submission" date="2016-10" db="EMBL/GenBank/DDBJ databases">
        <authorList>
            <person name="Varghese N."/>
            <person name="Submissions S."/>
        </authorList>
    </citation>
    <scope>NUCLEOTIDE SEQUENCE [LARGE SCALE GENOMIC DNA]</scope>
    <source>
        <strain evidence="6">CGMCC 1.7739</strain>
    </source>
</reference>
<dbReference type="EMBL" id="FOOQ01000002">
    <property type="protein sequence ID" value="SFG38422.1"/>
    <property type="molecule type" value="Genomic_DNA"/>
</dbReference>
<evidence type="ECO:0000259" key="4">
    <source>
        <dbReference type="Pfam" id="PF00127"/>
    </source>
</evidence>
<protein>
    <submittedName>
        <fullName evidence="5">Copper binding protein, plastocyanin/azurin family</fullName>
    </submittedName>
</protein>
<feature type="region of interest" description="Disordered" evidence="3">
    <location>
        <begin position="282"/>
        <end position="348"/>
    </location>
</feature>